<dbReference type="SMART" id="SM00595">
    <property type="entry name" value="MADF"/>
    <property type="match status" value="1"/>
</dbReference>
<accession>A0A0L7RJU3</accession>
<gene>
    <name evidence="2" type="ORF">WH47_07212</name>
</gene>
<protein>
    <recommendedName>
        <fullName evidence="1">MADF domain-containing protein</fullName>
    </recommendedName>
</protein>
<feature type="domain" description="MADF" evidence="1">
    <location>
        <begin position="10"/>
        <end position="99"/>
    </location>
</feature>
<sequence>MEWTKERTARLIELFRGKRVLWDPTSMNFKDRNKKHDAWAELGVDMEMDSTEIEKKIRMLIGQFQRELKKGKNGDGADAPYKSKWIFFKTLLFLKDKNEPRHSTEAGSLEKPSEQEFFDSQNCNSSLLIEVSKA</sequence>
<dbReference type="InterPro" id="IPR006578">
    <property type="entry name" value="MADF-dom"/>
</dbReference>
<keyword evidence="3" id="KW-1185">Reference proteome</keyword>
<evidence type="ECO:0000313" key="2">
    <source>
        <dbReference type="EMBL" id="KOC71068.1"/>
    </source>
</evidence>
<reference evidence="2 3" key="1">
    <citation type="submission" date="2015-07" db="EMBL/GenBank/DDBJ databases">
        <title>The genome of Habropoda laboriosa.</title>
        <authorList>
            <person name="Pan H."/>
            <person name="Kapheim K."/>
        </authorList>
    </citation>
    <scope>NUCLEOTIDE SEQUENCE [LARGE SCALE GENOMIC DNA]</scope>
    <source>
        <strain evidence="2">0110345459</strain>
    </source>
</reference>
<proteinExistence type="predicted"/>
<organism evidence="2 3">
    <name type="scientific">Habropoda laboriosa</name>
    <dbReference type="NCBI Taxonomy" id="597456"/>
    <lineage>
        <taxon>Eukaryota</taxon>
        <taxon>Metazoa</taxon>
        <taxon>Ecdysozoa</taxon>
        <taxon>Arthropoda</taxon>
        <taxon>Hexapoda</taxon>
        <taxon>Insecta</taxon>
        <taxon>Pterygota</taxon>
        <taxon>Neoptera</taxon>
        <taxon>Endopterygota</taxon>
        <taxon>Hymenoptera</taxon>
        <taxon>Apocrita</taxon>
        <taxon>Aculeata</taxon>
        <taxon>Apoidea</taxon>
        <taxon>Anthophila</taxon>
        <taxon>Apidae</taxon>
        <taxon>Habropoda</taxon>
    </lineage>
</organism>
<dbReference type="AlphaFoldDB" id="A0A0L7RJU3"/>
<dbReference type="Pfam" id="PF10545">
    <property type="entry name" value="MADF_DNA_bdg"/>
    <property type="match status" value="1"/>
</dbReference>
<evidence type="ECO:0000259" key="1">
    <source>
        <dbReference type="PROSITE" id="PS51029"/>
    </source>
</evidence>
<dbReference type="Proteomes" id="UP000053825">
    <property type="component" value="Unassembled WGS sequence"/>
</dbReference>
<name>A0A0L7RJU3_9HYME</name>
<dbReference type="PANTHER" id="PTHR21505:SF12">
    <property type="entry name" value="MADF DOMAIN-CONTAINING PROTEIN-RELATED"/>
    <property type="match status" value="1"/>
</dbReference>
<dbReference type="EMBL" id="KQ414580">
    <property type="protein sequence ID" value="KOC71068.1"/>
    <property type="molecule type" value="Genomic_DNA"/>
</dbReference>
<dbReference type="PROSITE" id="PS51029">
    <property type="entry name" value="MADF"/>
    <property type="match status" value="1"/>
</dbReference>
<evidence type="ECO:0000313" key="3">
    <source>
        <dbReference type="Proteomes" id="UP000053825"/>
    </source>
</evidence>
<dbReference type="PANTHER" id="PTHR21505">
    <property type="entry name" value="MADF DOMAIN-CONTAINING PROTEIN-RELATED"/>
    <property type="match status" value="1"/>
</dbReference>